<evidence type="ECO:0000256" key="5">
    <source>
        <dbReference type="SAM" id="MobiDB-lite"/>
    </source>
</evidence>
<evidence type="ECO:0000256" key="4">
    <source>
        <dbReference type="ARBA" id="ARBA00023136"/>
    </source>
</evidence>
<dbReference type="OMA" id="MARIITQ"/>
<dbReference type="PANTHER" id="PTHR47685:SF1">
    <property type="entry name" value="MAGNESIUM TRANSPORT PROTEIN CORA"/>
    <property type="match status" value="1"/>
</dbReference>
<keyword evidence="4 6" id="KW-0472">Membrane</keyword>
<reference evidence="7 8" key="1">
    <citation type="journal article" date="2016" name="Appl. Microbiol. Biotechnol.">
        <title>Characterization of T-DNA insertion mutants with decreased virulence in the entomopathogenic fungus Beauveria bassiana JEF-007.</title>
        <authorList>
            <person name="Kim S."/>
            <person name="Lee S.J."/>
            <person name="Nai Y.S."/>
            <person name="Yu J.S."/>
            <person name="Lee M.R."/>
            <person name="Yang Y.T."/>
            <person name="Kim J.S."/>
        </authorList>
    </citation>
    <scope>NUCLEOTIDE SEQUENCE [LARGE SCALE GENOMIC DNA]</scope>
    <source>
        <strain evidence="7 8">JEF-007</strain>
    </source>
</reference>
<dbReference type="PANTHER" id="PTHR47685">
    <property type="entry name" value="MAGNESIUM TRANSPORT PROTEIN CORA"/>
    <property type="match status" value="1"/>
</dbReference>
<evidence type="ECO:0000313" key="7">
    <source>
        <dbReference type="EMBL" id="PMB70145.1"/>
    </source>
</evidence>
<comment type="caution">
    <text evidence="7">The sequence shown here is derived from an EMBL/GenBank/DDBJ whole genome shotgun (WGS) entry which is preliminary data.</text>
</comment>
<protein>
    <submittedName>
        <fullName evidence="7">Uncharacterized protein</fullName>
    </submittedName>
</protein>
<feature type="region of interest" description="Disordered" evidence="5">
    <location>
        <begin position="118"/>
        <end position="145"/>
    </location>
</feature>
<feature type="transmembrane region" description="Helical" evidence="6">
    <location>
        <begin position="459"/>
        <end position="484"/>
    </location>
</feature>
<evidence type="ECO:0000256" key="1">
    <source>
        <dbReference type="ARBA" id="ARBA00004141"/>
    </source>
</evidence>
<sequence>MSAVSPTTSPFADKEGMYTCLFLPYLHFDTYKRLLRRRNLITQRLAQGRARPVPNNVAKMDSLELQVIWDYLGNDPPINCRRTLDQFGYPSLRDTRSRDDDQMLYKLTKERFGLSGLQQQLGSQGTSSRDGSNRSGNESGNTGWKERLMRLRGQNEDQGGDEDVLNGNVLMVDQLWLWVIDTQTVVTFFPKREGDPIEGPLFQQADLRDSIFNEVNVDVTRQCESALDLAALSVLHAVTILLERSSHPDLEVFRIFEEAISVLTEKLTLSLKEFRTEGVRDKTFDFEPVENRLRFIRARHKEEGRRAERENRDNTSALLELRDIGDELVTLLQLFERQSKVISSMHAIYARAELREHTVNGRIFLDEASKKVTEYIEQVKAMIRRVHDTRDDYDKLLQMVQRQAQVDEVRLSRLHADVAGAQSRSVMIFTVFTVIFLPLTFFTGLFGMNTQEWGGDNNLSLKTIGVISLPASVFLIVASLVVAWSTTVRRLFGSFQEGVRRVQEYFWVFLWDPSMRALHALAGYVSWGKDVDQEGEAEGSRSSGGGGSGALQREASDFWERHRLERDRAYRIPQVNKRVVRKGWSVRTKKENKAK</sequence>
<feature type="compositionally biased region" description="Low complexity" evidence="5">
    <location>
        <begin position="118"/>
        <end position="128"/>
    </location>
</feature>
<dbReference type="AlphaFoldDB" id="A0A2N6NS99"/>
<evidence type="ECO:0000313" key="8">
    <source>
        <dbReference type="Proteomes" id="UP000235728"/>
    </source>
</evidence>
<dbReference type="InterPro" id="IPR002523">
    <property type="entry name" value="MgTranspt_CorA/ZnTranspt_ZntB"/>
</dbReference>
<proteinExistence type="predicted"/>
<dbReference type="InterPro" id="IPR045863">
    <property type="entry name" value="CorA_TM1_TM2"/>
</dbReference>
<feature type="compositionally biased region" description="Polar residues" evidence="5">
    <location>
        <begin position="129"/>
        <end position="142"/>
    </location>
</feature>
<evidence type="ECO:0000256" key="3">
    <source>
        <dbReference type="ARBA" id="ARBA00022989"/>
    </source>
</evidence>
<gene>
    <name evidence="7" type="ORF">BM221_004794</name>
</gene>
<dbReference type="SUPFAM" id="SSF144083">
    <property type="entry name" value="Magnesium transport protein CorA, transmembrane region"/>
    <property type="match status" value="1"/>
</dbReference>
<accession>A0A2N6NS99</accession>
<comment type="subcellular location">
    <subcellularLocation>
        <location evidence="1">Membrane</location>
        <topology evidence="1">Multi-pass membrane protein</topology>
    </subcellularLocation>
</comment>
<dbReference type="InterPro" id="IPR050829">
    <property type="entry name" value="CorA_MIT"/>
</dbReference>
<feature type="transmembrane region" description="Helical" evidence="6">
    <location>
        <begin position="426"/>
        <end position="447"/>
    </location>
</feature>
<dbReference type="EMBL" id="MRVG01000004">
    <property type="protein sequence ID" value="PMB70145.1"/>
    <property type="molecule type" value="Genomic_DNA"/>
</dbReference>
<dbReference type="GO" id="GO:0046873">
    <property type="term" value="F:metal ion transmembrane transporter activity"/>
    <property type="evidence" value="ECO:0007669"/>
    <property type="project" value="InterPro"/>
</dbReference>
<evidence type="ECO:0000256" key="2">
    <source>
        <dbReference type="ARBA" id="ARBA00022692"/>
    </source>
</evidence>
<name>A0A2N6NS99_BEABA</name>
<keyword evidence="3 6" id="KW-1133">Transmembrane helix</keyword>
<evidence type="ECO:0000256" key="6">
    <source>
        <dbReference type="SAM" id="Phobius"/>
    </source>
</evidence>
<dbReference type="Gene3D" id="1.20.58.340">
    <property type="entry name" value="Magnesium transport protein CorA, transmembrane region"/>
    <property type="match status" value="1"/>
</dbReference>
<dbReference type="Pfam" id="PF01544">
    <property type="entry name" value="CorA"/>
    <property type="match status" value="1"/>
</dbReference>
<dbReference type="GO" id="GO:0016020">
    <property type="term" value="C:membrane"/>
    <property type="evidence" value="ECO:0007669"/>
    <property type="project" value="UniProtKB-SubCell"/>
</dbReference>
<keyword evidence="2 6" id="KW-0812">Transmembrane</keyword>
<dbReference type="Proteomes" id="UP000235728">
    <property type="component" value="Unassembled WGS sequence"/>
</dbReference>
<organism evidence="7 8">
    <name type="scientific">Beauveria bassiana</name>
    <name type="common">White muscardine disease fungus</name>
    <name type="synonym">Tritirachium shiotae</name>
    <dbReference type="NCBI Taxonomy" id="176275"/>
    <lineage>
        <taxon>Eukaryota</taxon>
        <taxon>Fungi</taxon>
        <taxon>Dikarya</taxon>
        <taxon>Ascomycota</taxon>
        <taxon>Pezizomycotina</taxon>
        <taxon>Sordariomycetes</taxon>
        <taxon>Hypocreomycetidae</taxon>
        <taxon>Hypocreales</taxon>
        <taxon>Cordycipitaceae</taxon>
        <taxon>Beauveria</taxon>
    </lineage>
</organism>